<dbReference type="InterPro" id="IPR032675">
    <property type="entry name" value="LRR_dom_sf"/>
</dbReference>
<dbReference type="EMBL" id="JAPMOS010000013">
    <property type="protein sequence ID" value="KAJ4460475.1"/>
    <property type="molecule type" value="Genomic_DNA"/>
</dbReference>
<evidence type="ECO:0000259" key="2">
    <source>
        <dbReference type="Pfam" id="PF25372"/>
    </source>
</evidence>
<dbReference type="InterPro" id="IPR001611">
    <property type="entry name" value="Leu-rich_rpt"/>
</dbReference>
<dbReference type="Gene3D" id="3.80.10.10">
    <property type="entry name" value="Ribonuclease Inhibitor"/>
    <property type="match status" value="3"/>
</dbReference>
<accession>A0ABQ8USG4</accession>
<name>A0ABQ8USG4_9EUKA</name>
<organism evidence="3 4">
    <name type="scientific">Paratrimastix pyriformis</name>
    <dbReference type="NCBI Taxonomy" id="342808"/>
    <lineage>
        <taxon>Eukaryota</taxon>
        <taxon>Metamonada</taxon>
        <taxon>Preaxostyla</taxon>
        <taxon>Paratrimastigidae</taxon>
        <taxon>Paratrimastix</taxon>
    </lineage>
</organism>
<dbReference type="Pfam" id="PF13516">
    <property type="entry name" value="LRR_6"/>
    <property type="match status" value="1"/>
</dbReference>
<dbReference type="Pfam" id="PF25372">
    <property type="entry name" value="DUF7885"/>
    <property type="match status" value="1"/>
</dbReference>
<dbReference type="InterPro" id="IPR006553">
    <property type="entry name" value="Leu-rich_rpt_Cys-con_subtyp"/>
</dbReference>
<dbReference type="SUPFAM" id="SSF52047">
    <property type="entry name" value="RNI-like"/>
    <property type="match status" value="1"/>
</dbReference>
<evidence type="ECO:0000313" key="3">
    <source>
        <dbReference type="EMBL" id="KAJ4460475.1"/>
    </source>
</evidence>
<dbReference type="InterPro" id="IPR057207">
    <property type="entry name" value="FBXL15_LRR"/>
</dbReference>
<gene>
    <name evidence="3" type="ORF">PAPYR_3526</name>
</gene>
<feature type="region of interest" description="Disordered" evidence="1">
    <location>
        <begin position="453"/>
        <end position="484"/>
    </location>
</feature>
<dbReference type="SMART" id="SM00367">
    <property type="entry name" value="LRR_CC"/>
    <property type="match status" value="9"/>
</dbReference>
<comment type="caution">
    <text evidence="3">The sequence shown here is derived from an EMBL/GenBank/DDBJ whole genome shotgun (WGS) entry which is preliminary data.</text>
</comment>
<evidence type="ECO:0000313" key="4">
    <source>
        <dbReference type="Proteomes" id="UP001141327"/>
    </source>
</evidence>
<protein>
    <submittedName>
        <fullName evidence="3">Leucine Rich Repeat family protein</fullName>
    </submittedName>
</protein>
<dbReference type="PANTHER" id="PTHR13318">
    <property type="entry name" value="PARTNER OF PAIRED, ISOFORM B-RELATED"/>
    <property type="match status" value="1"/>
</dbReference>
<sequence length="484" mass="51575">MDPSALPDAVLLNIIRHMDAFFLLVIGPRVSSRWRAQCLACPELDLSLFKSLKDEHLCVLLHRRSASHLNRISLRGLSYAITFRVIGKVAPGLNSLDVSECLRFSDASLQVVLAACPYLTSLAMSRCLRLTDQAMRFLGQVRPTLERLDIAGCSQATGAWMRPLLRLGKLQRLDISYCPKLKDADVAPLLASPSGRTGQGLQPPATGLSIQLPRLRSVSTAENEDMGEEGFEALGGCLSLEEVDVSHCQKLNGRALGLLTQRLTQLRVLRMQKCLGPTVNEGVRVLAGTCHGLEVLDVSTCRDLSEESLVSVGRQCPALLELVADDCPKAVTPATLQQLGASCARLTLLSACRCPQVTDAGLRRLAMGCPALRTVRLNGCSALTGAALQALGQHCRRLEALEVRTCCSIGDDGLEALAGLERLRAVDVSGCVGCTAAGLRGLVEARAARVEPSLPSCPHPGAPLGPVGAAPDRRGAPLGQPRDG</sequence>
<proteinExistence type="predicted"/>
<dbReference type="Proteomes" id="UP001141327">
    <property type="component" value="Unassembled WGS sequence"/>
</dbReference>
<keyword evidence="4" id="KW-1185">Reference proteome</keyword>
<reference evidence="3" key="1">
    <citation type="journal article" date="2022" name="bioRxiv">
        <title>Genomics of Preaxostyla Flagellates Illuminates Evolutionary Transitions and the Path Towards Mitochondrial Loss.</title>
        <authorList>
            <person name="Novak L.V.F."/>
            <person name="Treitli S.C."/>
            <person name="Pyrih J."/>
            <person name="Halakuc P."/>
            <person name="Pipaliya S.V."/>
            <person name="Vacek V."/>
            <person name="Brzon O."/>
            <person name="Soukal P."/>
            <person name="Eme L."/>
            <person name="Dacks J.B."/>
            <person name="Karnkowska A."/>
            <person name="Elias M."/>
            <person name="Hampl V."/>
        </authorList>
    </citation>
    <scope>NUCLEOTIDE SEQUENCE</scope>
    <source>
        <strain evidence="3">RCP-MX</strain>
    </source>
</reference>
<evidence type="ECO:0000256" key="1">
    <source>
        <dbReference type="SAM" id="MobiDB-lite"/>
    </source>
</evidence>
<feature type="domain" description="F-box/LRR-repeat protein 15-like leucin rich repeat" evidence="2">
    <location>
        <begin position="227"/>
        <end position="367"/>
    </location>
</feature>